<evidence type="ECO:0000313" key="8">
    <source>
        <dbReference type="EMBL" id="MFG6432625.1"/>
    </source>
</evidence>
<dbReference type="EC" id="3.4.21.89" evidence="3 6"/>
<evidence type="ECO:0000256" key="5">
    <source>
        <dbReference type="ARBA" id="ARBA00022801"/>
    </source>
</evidence>
<keyword evidence="6" id="KW-0645">Protease</keyword>
<dbReference type="InterPro" id="IPR019758">
    <property type="entry name" value="Pept_S26A_signal_pept_1_CS"/>
</dbReference>
<sequence>MNTLQHTLRANRGFILFLLGLALFRTAVADWNPIPSASMRPTLLEGDVVLVNRLAYALKLPLTDIVLLRLSEPQRGDVVTFSSPAGGTRLIKRIVGLPGDRIAMRGDVLLLNGQPVGLDGPQTRGETVAPGWVVDAVRATERLEGRPHAVQFLPPLRARRDVAETTVPPGHYFMLGDNRDNSEDSRVIGTVPRELLIGRAHRVLVSADWLGEDGWRMAPRFGRWVTAIR</sequence>
<dbReference type="InterPro" id="IPR000223">
    <property type="entry name" value="Pept_S26A_signal_pept_1"/>
</dbReference>
<dbReference type="SUPFAM" id="SSF51306">
    <property type="entry name" value="LexA/Signal peptidase"/>
    <property type="match status" value="1"/>
</dbReference>
<dbReference type="PROSITE" id="PS00761">
    <property type="entry name" value="SPASE_I_3"/>
    <property type="match status" value="1"/>
</dbReference>
<keyword evidence="9" id="KW-1185">Reference proteome</keyword>
<dbReference type="Pfam" id="PF10502">
    <property type="entry name" value="Peptidase_S26"/>
    <property type="match status" value="1"/>
</dbReference>
<organism evidence="8 9">
    <name type="scientific">Pelomonas parva</name>
    <dbReference type="NCBI Taxonomy" id="3299032"/>
    <lineage>
        <taxon>Bacteria</taxon>
        <taxon>Pseudomonadati</taxon>
        <taxon>Pseudomonadota</taxon>
        <taxon>Betaproteobacteria</taxon>
        <taxon>Burkholderiales</taxon>
        <taxon>Sphaerotilaceae</taxon>
        <taxon>Roseateles</taxon>
    </lineage>
</organism>
<name>A0ABW7FAH9_9BURK</name>
<comment type="catalytic activity">
    <reaction evidence="1 6">
        <text>Cleavage of hydrophobic, N-terminal signal or leader sequences from secreted and periplasmic proteins.</text>
        <dbReference type="EC" id="3.4.21.89"/>
    </reaction>
</comment>
<evidence type="ECO:0000256" key="4">
    <source>
        <dbReference type="ARBA" id="ARBA00019232"/>
    </source>
</evidence>
<dbReference type="PANTHER" id="PTHR43390">
    <property type="entry name" value="SIGNAL PEPTIDASE I"/>
    <property type="match status" value="1"/>
</dbReference>
<protein>
    <recommendedName>
        <fullName evidence="4 6">Signal peptidase I</fullName>
        <ecNumber evidence="3 6">3.4.21.89</ecNumber>
    </recommendedName>
</protein>
<dbReference type="PANTHER" id="PTHR43390:SF1">
    <property type="entry name" value="CHLOROPLAST PROCESSING PEPTIDASE"/>
    <property type="match status" value="1"/>
</dbReference>
<gene>
    <name evidence="8" type="primary">lepB</name>
    <name evidence="8" type="ORF">ACG00Y_22095</name>
</gene>
<evidence type="ECO:0000313" key="9">
    <source>
        <dbReference type="Proteomes" id="UP001606210"/>
    </source>
</evidence>
<dbReference type="EMBL" id="JBIGHV010000009">
    <property type="protein sequence ID" value="MFG6432625.1"/>
    <property type="molecule type" value="Genomic_DNA"/>
</dbReference>
<comment type="subcellular location">
    <subcellularLocation>
        <location evidence="6">Membrane</location>
        <topology evidence="6">Single-pass type II membrane protein</topology>
    </subcellularLocation>
</comment>
<comment type="similarity">
    <text evidence="2 6">Belongs to the peptidase S26 family.</text>
</comment>
<dbReference type="InterPro" id="IPR019533">
    <property type="entry name" value="Peptidase_S26"/>
</dbReference>
<evidence type="ECO:0000256" key="1">
    <source>
        <dbReference type="ARBA" id="ARBA00000677"/>
    </source>
</evidence>
<dbReference type="PROSITE" id="PS00760">
    <property type="entry name" value="SPASE_I_2"/>
    <property type="match status" value="1"/>
</dbReference>
<dbReference type="InterPro" id="IPR019757">
    <property type="entry name" value="Pept_S26A_signal_pept_1_Lys-AS"/>
</dbReference>
<feature type="domain" description="Peptidase S26" evidence="7">
    <location>
        <begin position="15"/>
        <end position="202"/>
    </location>
</feature>
<keyword evidence="5 6" id="KW-0378">Hydrolase</keyword>
<dbReference type="InterPro" id="IPR036286">
    <property type="entry name" value="LexA/Signal_pep-like_sf"/>
</dbReference>
<dbReference type="Gene3D" id="2.10.109.10">
    <property type="entry name" value="Umud Fragment, subunit A"/>
    <property type="match status" value="1"/>
</dbReference>
<dbReference type="RefSeq" id="WP_394482656.1">
    <property type="nucleotide sequence ID" value="NZ_JBIGHV010000009.1"/>
</dbReference>
<proteinExistence type="inferred from homology"/>
<evidence type="ECO:0000256" key="6">
    <source>
        <dbReference type="RuleBase" id="RU362042"/>
    </source>
</evidence>
<evidence type="ECO:0000259" key="7">
    <source>
        <dbReference type="Pfam" id="PF10502"/>
    </source>
</evidence>
<dbReference type="NCBIfam" id="TIGR02227">
    <property type="entry name" value="sigpep_I_bact"/>
    <property type="match status" value="1"/>
</dbReference>
<evidence type="ECO:0000256" key="2">
    <source>
        <dbReference type="ARBA" id="ARBA00009370"/>
    </source>
</evidence>
<accession>A0ABW7FAH9</accession>
<dbReference type="CDD" id="cd06530">
    <property type="entry name" value="S26_SPase_I"/>
    <property type="match status" value="1"/>
</dbReference>
<comment type="caution">
    <text evidence="8">The sequence shown here is derived from an EMBL/GenBank/DDBJ whole genome shotgun (WGS) entry which is preliminary data.</text>
</comment>
<dbReference type="Proteomes" id="UP001606210">
    <property type="component" value="Unassembled WGS sequence"/>
</dbReference>
<evidence type="ECO:0000256" key="3">
    <source>
        <dbReference type="ARBA" id="ARBA00013208"/>
    </source>
</evidence>
<reference evidence="8 9" key="1">
    <citation type="submission" date="2024-08" db="EMBL/GenBank/DDBJ databases">
        <authorList>
            <person name="Lu H."/>
        </authorList>
    </citation>
    <scope>NUCLEOTIDE SEQUENCE [LARGE SCALE GENOMIC DNA]</scope>
    <source>
        <strain evidence="8 9">LYH14W</strain>
    </source>
</reference>
<dbReference type="PRINTS" id="PR00727">
    <property type="entry name" value="LEADERPTASE"/>
</dbReference>
<dbReference type="GO" id="GO:0009003">
    <property type="term" value="F:signal peptidase activity"/>
    <property type="evidence" value="ECO:0007669"/>
    <property type="project" value="UniProtKB-EC"/>
</dbReference>